<evidence type="ECO:0000313" key="1">
    <source>
        <dbReference type="EMBL" id="GBN64352.1"/>
    </source>
</evidence>
<keyword evidence="2" id="KW-1185">Reference proteome</keyword>
<gene>
    <name evidence="1" type="ORF">AVEN_99542_1</name>
</gene>
<dbReference type="Proteomes" id="UP000499080">
    <property type="component" value="Unassembled WGS sequence"/>
</dbReference>
<name>A0A4Y2QM08_ARAVE</name>
<proteinExistence type="predicted"/>
<dbReference type="EMBL" id="BGPR01014239">
    <property type="protein sequence ID" value="GBN64352.1"/>
    <property type="molecule type" value="Genomic_DNA"/>
</dbReference>
<organism evidence="1 2">
    <name type="scientific">Araneus ventricosus</name>
    <name type="common">Orbweaver spider</name>
    <name type="synonym">Epeira ventricosa</name>
    <dbReference type="NCBI Taxonomy" id="182803"/>
    <lineage>
        <taxon>Eukaryota</taxon>
        <taxon>Metazoa</taxon>
        <taxon>Ecdysozoa</taxon>
        <taxon>Arthropoda</taxon>
        <taxon>Chelicerata</taxon>
        <taxon>Arachnida</taxon>
        <taxon>Araneae</taxon>
        <taxon>Araneomorphae</taxon>
        <taxon>Entelegynae</taxon>
        <taxon>Araneoidea</taxon>
        <taxon>Araneidae</taxon>
        <taxon>Araneus</taxon>
    </lineage>
</organism>
<dbReference type="AlphaFoldDB" id="A0A4Y2QM08"/>
<accession>A0A4Y2QM08</accession>
<protein>
    <recommendedName>
        <fullName evidence="3">Tc3 transposase DNA binding domain-containing protein</fullName>
    </recommendedName>
</protein>
<sequence>MWSATPIRQQMSDKCIRWVSAAAMVGYQDLSDFQSGVIIGAQKMGHSNSEVAMKFRFSRTTILRVYREYRVSGKISNFCHRCGRKKTLREPDH</sequence>
<dbReference type="OrthoDB" id="6433509at2759"/>
<evidence type="ECO:0008006" key="3">
    <source>
        <dbReference type="Google" id="ProtNLM"/>
    </source>
</evidence>
<evidence type="ECO:0000313" key="2">
    <source>
        <dbReference type="Proteomes" id="UP000499080"/>
    </source>
</evidence>
<comment type="caution">
    <text evidence="1">The sequence shown here is derived from an EMBL/GenBank/DDBJ whole genome shotgun (WGS) entry which is preliminary data.</text>
</comment>
<reference evidence="1 2" key="1">
    <citation type="journal article" date="2019" name="Sci. Rep.">
        <title>Orb-weaving spider Araneus ventricosus genome elucidates the spidroin gene catalogue.</title>
        <authorList>
            <person name="Kono N."/>
            <person name="Nakamura H."/>
            <person name="Ohtoshi R."/>
            <person name="Moran D.A.P."/>
            <person name="Shinohara A."/>
            <person name="Yoshida Y."/>
            <person name="Fujiwara M."/>
            <person name="Mori M."/>
            <person name="Tomita M."/>
            <person name="Arakawa K."/>
        </authorList>
    </citation>
    <scope>NUCLEOTIDE SEQUENCE [LARGE SCALE GENOMIC DNA]</scope>
</reference>